<organism evidence="1 2">
    <name type="scientific">Nonomuraea thailandensis</name>
    <dbReference type="NCBI Taxonomy" id="1188745"/>
    <lineage>
        <taxon>Bacteria</taxon>
        <taxon>Bacillati</taxon>
        <taxon>Actinomycetota</taxon>
        <taxon>Actinomycetes</taxon>
        <taxon>Streptosporangiales</taxon>
        <taxon>Streptosporangiaceae</taxon>
        <taxon>Nonomuraea</taxon>
    </lineage>
</organism>
<evidence type="ECO:0000313" key="1">
    <source>
        <dbReference type="EMBL" id="MCP2358686.1"/>
    </source>
</evidence>
<keyword evidence="2" id="KW-1185">Reference proteome</keyword>
<comment type="caution">
    <text evidence="1">The sequence shown here is derived from an EMBL/GenBank/DDBJ whole genome shotgun (WGS) entry which is preliminary data.</text>
</comment>
<proteinExistence type="predicted"/>
<dbReference type="SUPFAM" id="SSF50475">
    <property type="entry name" value="FMN-binding split barrel"/>
    <property type="match status" value="1"/>
</dbReference>
<protein>
    <submittedName>
        <fullName evidence="1">Uncharacterized protein</fullName>
    </submittedName>
</protein>
<sequence>MSKPPLPPAAVELLRRPNPSVMATLRADGTPAHYPGRPYPDRARARVSARIEVGRWHGWGELKDSDQAST</sequence>
<accession>A0A9X2GGY3</accession>
<dbReference type="RefSeq" id="WP_253745865.1">
    <property type="nucleotide sequence ID" value="NZ_BAABKA010000007.1"/>
</dbReference>
<gene>
    <name evidence="1" type="ORF">HD597_005706</name>
</gene>
<dbReference type="EMBL" id="JAMZEB010000002">
    <property type="protein sequence ID" value="MCP2358686.1"/>
    <property type="molecule type" value="Genomic_DNA"/>
</dbReference>
<reference evidence="1" key="1">
    <citation type="submission" date="2022-06" db="EMBL/GenBank/DDBJ databases">
        <title>Sequencing the genomes of 1000 actinobacteria strains.</title>
        <authorList>
            <person name="Klenk H.-P."/>
        </authorList>
    </citation>
    <scope>NUCLEOTIDE SEQUENCE</scope>
    <source>
        <strain evidence="1">DSM 46694</strain>
    </source>
</reference>
<evidence type="ECO:0000313" key="2">
    <source>
        <dbReference type="Proteomes" id="UP001139648"/>
    </source>
</evidence>
<name>A0A9X2GGY3_9ACTN</name>
<dbReference type="AlphaFoldDB" id="A0A9X2GGY3"/>
<dbReference type="Proteomes" id="UP001139648">
    <property type="component" value="Unassembled WGS sequence"/>
</dbReference>